<reference evidence="1 2" key="1">
    <citation type="submission" date="2019-04" db="EMBL/GenBank/DDBJ databases">
        <title>Aspergillus burnettii sp. nov., novel species from soil in southeast Queensland.</title>
        <authorList>
            <person name="Gilchrist C.L.M."/>
            <person name="Pitt J.I."/>
            <person name="Lange L."/>
            <person name="Lacey H.J."/>
            <person name="Vuong D."/>
            <person name="Midgley D.J."/>
            <person name="Greenfield P."/>
            <person name="Bradbury M."/>
            <person name="Lacey E."/>
            <person name="Busk P.K."/>
            <person name="Pilgaard B."/>
            <person name="Chooi Y.H."/>
            <person name="Piggott A.M."/>
        </authorList>
    </citation>
    <scope>NUCLEOTIDE SEQUENCE [LARGE SCALE GENOMIC DNA]</scope>
    <source>
        <strain evidence="1 2">FRR 5400</strain>
    </source>
</reference>
<keyword evidence="2" id="KW-1185">Reference proteome</keyword>
<dbReference type="Proteomes" id="UP000541154">
    <property type="component" value="Unassembled WGS sequence"/>
</dbReference>
<sequence>MGISVNCVIFHSANLFLNYAVDRRMALHFLLAVAHGELSLHYGIGLNLSQESNLRFDQVDYVRTHKVDDFCTNEGLDIFLEASSSGRLPIPDQVLLARIFTYLYDRDGFCSFFWCGGSFATIVNDDSP</sequence>
<accession>A0A8H6A251</accession>
<gene>
    <name evidence="1" type="ORF">ETB97_000424</name>
</gene>
<dbReference type="EMBL" id="SPNV01000103">
    <property type="protein sequence ID" value="KAF5861308.1"/>
    <property type="molecule type" value="Genomic_DNA"/>
</dbReference>
<proteinExistence type="predicted"/>
<evidence type="ECO:0000313" key="2">
    <source>
        <dbReference type="Proteomes" id="UP000541154"/>
    </source>
</evidence>
<name>A0A8H6A251_PETAA</name>
<protein>
    <submittedName>
        <fullName evidence="1">Uncharacterized protein</fullName>
    </submittedName>
</protein>
<comment type="caution">
    <text evidence="1">The sequence shown here is derived from an EMBL/GenBank/DDBJ whole genome shotgun (WGS) entry which is preliminary data.</text>
</comment>
<organism evidence="1 2">
    <name type="scientific">Petromyces alliaceus</name>
    <name type="common">Aspergillus alliaceus</name>
    <dbReference type="NCBI Taxonomy" id="209559"/>
    <lineage>
        <taxon>Eukaryota</taxon>
        <taxon>Fungi</taxon>
        <taxon>Dikarya</taxon>
        <taxon>Ascomycota</taxon>
        <taxon>Pezizomycotina</taxon>
        <taxon>Eurotiomycetes</taxon>
        <taxon>Eurotiomycetidae</taxon>
        <taxon>Eurotiales</taxon>
        <taxon>Aspergillaceae</taxon>
        <taxon>Aspergillus</taxon>
        <taxon>Aspergillus subgen. Circumdati</taxon>
    </lineage>
</organism>
<dbReference type="AlphaFoldDB" id="A0A8H6A251"/>
<evidence type="ECO:0000313" key="1">
    <source>
        <dbReference type="EMBL" id="KAF5861308.1"/>
    </source>
</evidence>